<dbReference type="Proteomes" id="UP000396835">
    <property type="component" value="Unassembled WGS sequence"/>
</dbReference>
<evidence type="ECO:0000313" key="1">
    <source>
        <dbReference type="EMBL" id="VFB15090.1"/>
    </source>
</evidence>
<evidence type="ECO:0000313" key="2">
    <source>
        <dbReference type="Proteomes" id="UP000396835"/>
    </source>
</evidence>
<dbReference type="EMBL" id="CAACYH010000006">
    <property type="protein sequence ID" value="VFB15090.1"/>
    <property type="molecule type" value="Genomic_DNA"/>
</dbReference>
<protein>
    <submittedName>
        <fullName evidence="1">Uncharacterized protein</fullName>
    </submittedName>
</protein>
<sequence length="42" mass="5017">MASAKAVASYLVMEHVWHFFHTHIFKQFKQRNYFGVIQTLGF</sequence>
<accession>A0A449I6Q0</accession>
<gene>
    <name evidence="1" type="ORF">NCTC7812_02674</name>
</gene>
<proteinExistence type="predicted"/>
<reference evidence="1 2" key="1">
    <citation type="submission" date="2019-02" db="EMBL/GenBank/DDBJ databases">
        <authorList>
            <consortium name="Pathogen Informatics"/>
        </authorList>
    </citation>
    <scope>NUCLEOTIDE SEQUENCE [LARGE SCALE GENOMIC DNA]</scope>
    <source>
        <strain evidence="1 2">3012STDY7078512</strain>
    </source>
</reference>
<name>A0A449I6Q0_9BACE</name>
<dbReference type="AlphaFoldDB" id="A0A449I6Q0"/>
<organism evidence="1 2">
    <name type="scientific">Prevotella heparinolytica</name>
    <dbReference type="NCBI Taxonomy" id="28113"/>
    <lineage>
        <taxon>Bacteria</taxon>
        <taxon>Pseudomonadati</taxon>
        <taxon>Bacteroidota</taxon>
        <taxon>Bacteroidia</taxon>
        <taxon>Bacteroidales</taxon>
        <taxon>Bacteroidaceae</taxon>
        <taxon>Bacteroides</taxon>
    </lineage>
</organism>